<evidence type="ECO:0000256" key="6">
    <source>
        <dbReference type="SAM" id="MobiDB-lite"/>
    </source>
</evidence>
<evidence type="ECO:0000256" key="3">
    <source>
        <dbReference type="ARBA" id="ARBA00022801"/>
    </source>
</evidence>
<dbReference type="Pfam" id="PF00150">
    <property type="entry name" value="Cellulase"/>
    <property type="match status" value="1"/>
</dbReference>
<dbReference type="EC" id="3.2.1.4" evidence="2"/>
<feature type="region of interest" description="Disordered" evidence="6">
    <location>
        <begin position="31"/>
        <end position="58"/>
    </location>
</feature>
<reference evidence="10" key="1">
    <citation type="submission" date="2016-08" db="EMBL/GenBank/DDBJ databases">
        <authorList>
            <person name="Tokovenko B."/>
            <person name="Kalinowski J."/>
        </authorList>
    </citation>
    <scope>NUCLEOTIDE SEQUENCE [LARGE SCALE GENOMIC DNA]</scope>
    <source>
        <strain evidence="10">UTMC102</strain>
    </source>
</reference>
<comment type="similarity">
    <text evidence="5">Belongs to the glycosyl hydrolase 5 (cellulase A) family.</text>
</comment>
<dbReference type="SUPFAM" id="SSF51445">
    <property type="entry name" value="(Trans)glycosidases"/>
    <property type="match status" value="1"/>
</dbReference>
<sequence length="434" mass="46372">MAPPPPPARGRTVLAAAALVGALLTVPSLTAPASAQGPADTTPTASGTGAAAREAAAGPVEAHGRLRVCGLKLCDESGDTVQLTGMSSHGLQWYGDCLTDGSLDALAHDWGADVLRVSMYVQEGGYETDPRGFTDRVHELIEEGTERGMYVIVDWHMLTPGDPNHNTDLARTFFSEIAAAHAGKDNVLYEIANEPHGVSWDAIRSYAEEIIPVVRAEDPEAVVLVGTRGWSSLGLSEGSDHTEITADPVDADNIMYVFHFYAATHGDFHREGLRAAARDLPLFVTEFGTQEATGDGPDDFASAQAYLDLMAEERISWVNWNFSDDFRSGAVFEPGTCAADGPWTGTDSLKPAGEWIRDRIRESGDAPPTDPTDPTEPPTDPDGCEAPAWSSGEVYTGGDRVGHGGRLYEAQWWTSGEEPGTTGEWGVWRDVGAC</sequence>
<dbReference type="InterPro" id="IPR018087">
    <property type="entry name" value="Glyco_hydro_5_CS"/>
</dbReference>
<keyword evidence="4 5" id="KW-0326">Glycosidase</keyword>
<keyword evidence="3 5" id="KW-0378">Hydrolase</keyword>
<feature type="region of interest" description="Disordered" evidence="6">
    <location>
        <begin position="361"/>
        <end position="401"/>
    </location>
</feature>
<protein>
    <recommendedName>
        <fullName evidence="2">cellulase</fullName>
        <ecNumber evidence="2">3.2.1.4</ecNumber>
    </recommendedName>
</protein>
<evidence type="ECO:0000256" key="7">
    <source>
        <dbReference type="SAM" id="SignalP"/>
    </source>
</evidence>
<dbReference type="Gene3D" id="3.20.20.80">
    <property type="entry name" value="Glycosidases"/>
    <property type="match status" value="1"/>
</dbReference>
<dbReference type="GO" id="GO:0000272">
    <property type="term" value="P:polysaccharide catabolic process"/>
    <property type="evidence" value="ECO:0007669"/>
    <property type="project" value="InterPro"/>
</dbReference>
<dbReference type="CDD" id="cd12215">
    <property type="entry name" value="ChiC_BD"/>
    <property type="match status" value="1"/>
</dbReference>
<organism evidence="9 10">
    <name type="scientific">Nocardiopsis sinuspersici</name>
    <dbReference type="NCBI Taxonomy" id="501010"/>
    <lineage>
        <taxon>Bacteria</taxon>
        <taxon>Bacillati</taxon>
        <taxon>Actinomycetota</taxon>
        <taxon>Actinomycetes</taxon>
        <taxon>Streptosporangiales</taxon>
        <taxon>Nocardiopsidaceae</taxon>
        <taxon>Nocardiopsis</taxon>
    </lineage>
</organism>
<dbReference type="PROSITE" id="PS51318">
    <property type="entry name" value="TAT"/>
    <property type="match status" value="1"/>
</dbReference>
<dbReference type="EMBL" id="MCOK01000001">
    <property type="protein sequence ID" value="OOC53381.1"/>
    <property type="molecule type" value="Genomic_DNA"/>
</dbReference>
<feature type="chain" id="PRO_5012505384" description="cellulase" evidence="7">
    <location>
        <begin position="36"/>
        <end position="434"/>
    </location>
</feature>
<dbReference type="InterPro" id="IPR006311">
    <property type="entry name" value="TAT_signal"/>
</dbReference>
<dbReference type="STRING" id="501010.NOSIN_05790"/>
<dbReference type="InterPro" id="IPR003610">
    <property type="entry name" value="CBM5/12"/>
</dbReference>
<feature type="signal peptide" evidence="7">
    <location>
        <begin position="1"/>
        <end position="35"/>
    </location>
</feature>
<dbReference type="Pfam" id="PF02839">
    <property type="entry name" value="CBM_5_12"/>
    <property type="match status" value="1"/>
</dbReference>
<dbReference type="AlphaFoldDB" id="A0A1V3BXV8"/>
<keyword evidence="7" id="KW-0732">Signal</keyword>
<comment type="caution">
    <text evidence="9">The sequence shown here is derived from an EMBL/GenBank/DDBJ whole genome shotgun (WGS) entry which is preliminary data.</text>
</comment>
<accession>A0A1V3BXV8</accession>
<comment type="catalytic activity">
    <reaction evidence="1">
        <text>Endohydrolysis of (1-&gt;4)-beta-D-glucosidic linkages in cellulose, lichenin and cereal beta-D-glucans.</text>
        <dbReference type="EC" id="3.2.1.4"/>
    </reaction>
</comment>
<evidence type="ECO:0000313" key="10">
    <source>
        <dbReference type="Proteomes" id="UP000189004"/>
    </source>
</evidence>
<dbReference type="PANTHER" id="PTHR34142:SF1">
    <property type="entry name" value="GLYCOSIDE HYDROLASE FAMILY 5 DOMAIN-CONTAINING PROTEIN"/>
    <property type="match status" value="1"/>
</dbReference>
<evidence type="ECO:0000259" key="8">
    <source>
        <dbReference type="SMART" id="SM00495"/>
    </source>
</evidence>
<evidence type="ECO:0000256" key="2">
    <source>
        <dbReference type="ARBA" id="ARBA00012601"/>
    </source>
</evidence>
<evidence type="ECO:0000313" key="9">
    <source>
        <dbReference type="EMBL" id="OOC53381.1"/>
    </source>
</evidence>
<dbReference type="InterPro" id="IPR036573">
    <property type="entry name" value="CBM_sf_5/12"/>
</dbReference>
<feature type="compositionally biased region" description="Low complexity" evidence="6">
    <location>
        <begin position="37"/>
        <end position="58"/>
    </location>
</feature>
<feature type="compositionally biased region" description="Pro residues" evidence="6">
    <location>
        <begin position="368"/>
        <end position="380"/>
    </location>
</feature>
<feature type="domain" description="Chitin-binding type-3" evidence="8">
    <location>
        <begin position="386"/>
        <end position="431"/>
    </location>
</feature>
<dbReference type="Gene3D" id="2.10.10.20">
    <property type="entry name" value="Carbohydrate-binding module superfamily 5/12"/>
    <property type="match status" value="1"/>
</dbReference>
<name>A0A1V3BXV8_9ACTN</name>
<dbReference type="PANTHER" id="PTHR34142">
    <property type="entry name" value="ENDO-BETA-1,4-GLUCANASE A"/>
    <property type="match status" value="1"/>
</dbReference>
<evidence type="ECO:0000256" key="4">
    <source>
        <dbReference type="ARBA" id="ARBA00023295"/>
    </source>
</evidence>
<dbReference type="SMART" id="SM00495">
    <property type="entry name" value="ChtBD3"/>
    <property type="match status" value="1"/>
</dbReference>
<gene>
    <name evidence="9" type="ORF">NOSIN_05790</name>
</gene>
<dbReference type="InterPro" id="IPR017853">
    <property type="entry name" value="GH"/>
</dbReference>
<dbReference type="RefSeq" id="WP_077689755.1">
    <property type="nucleotide sequence ID" value="NZ_MCOK01000001.1"/>
</dbReference>
<dbReference type="GO" id="GO:0030246">
    <property type="term" value="F:carbohydrate binding"/>
    <property type="evidence" value="ECO:0007669"/>
    <property type="project" value="InterPro"/>
</dbReference>
<evidence type="ECO:0000256" key="1">
    <source>
        <dbReference type="ARBA" id="ARBA00000966"/>
    </source>
</evidence>
<keyword evidence="10" id="KW-1185">Reference proteome</keyword>
<dbReference type="PROSITE" id="PS00659">
    <property type="entry name" value="GLYCOSYL_HYDROL_F5"/>
    <property type="match status" value="1"/>
</dbReference>
<dbReference type="GO" id="GO:0005576">
    <property type="term" value="C:extracellular region"/>
    <property type="evidence" value="ECO:0007669"/>
    <property type="project" value="InterPro"/>
</dbReference>
<proteinExistence type="inferred from homology"/>
<dbReference type="SUPFAM" id="SSF51055">
    <property type="entry name" value="Carbohydrate binding domain"/>
    <property type="match status" value="1"/>
</dbReference>
<dbReference type="Proteomes" id="UP000189004">
    <property type="component" value="Unassembled WGS sequence"/>
</dbReference>
<dbReference type="GO" id="GO:0008810">
    <property type="term" value="F:cellulase activity"/>
    <property type="evidence" value="ECO:0007669"/>
    <property type="project" value="UniProtKB-EC"/>
</dbReference>
<dbReference type="InterPro" id="IPR001547">
    <property type="entry name" value="Glyco_hydro_5"/>
</dbReference>
<dbReference type="SMR" id="A0A1V3BXV8"/>
<evidence type="ECO:0000256" key="5">
    <source>
        <dbReference type="RuleBase" id="RU361153"/>
    </source>
</evidence>